<comment type="function">
    <text evidence="7">Catalyzes the transfer of the diacylglyceryl group from phosphatidylglycerol to the sulfhydryl group of the N-terminal cysteine of a prolipoprotein, the first step in the formation of mature lipoproteins.</text>
</comment>
<evidence type="ECO:0000256" key="7">
    <source>
        <dbReference type="HAMAP-Rule" id="MF_01147"/>
    </source>
</evidence>
<dbReference type="GO" id="GO:0008961">
    <property type="term" value="F:phosphatidylglycerol-prolipoprotein diacylglyceryl transferase activity"/>
    <property type="evidence" value="ECO:0007669"/>
    <property type="project" value="UniProtKB-UniRule"/>
</dbReference>
<keyword evidence="2 7" id="KW-1003">Cell membrane</keyword>
<feature type="binding site" evidence="7">
    <location>
        <position position="128"/>
    </location>
    <ligand>
        <name>a 1,2-diacyl-sn-glycero-3-phospho-(1'-sn-glycerol)</name>
        <dbReference type="ChEBI" id="CHEBI:64716"/>
    </ligand>
</feature>
<keyword evidence="4 7" id="KW-0812">Transmembrane</keyword>
<keyword evidence="3 7" id="KW-0808">Transferase</keyword>
<dbReference type="GO" id="GO:0005886">
    <property type="term" value="C:plasma membrane"/>
    <property type="evidence" value="ECO:0007669"/>
    <property type="project" value="UniProtKB-SubCell"/>
</dbReference>
<dbReference type="PATRIC" id="fig|1235802.3.peg.6162"/>
<dbReference type="Proteomes" id="UP000012589">
    <property type="component" value="Unassembled WGS sequence"/>
</dbReference>
<dbReference type="NCBIfam" id="TIGR00544">
    <property type="entry name" value="lgt"/>
    <property type="match status" value="1"/>
</dbReference>
<dbReference type="PANTHER" id="PTHR30589">
    <property type="entry name" value="PROLIPOPROTEIN DIACYLGLYCERYL TRANSFERASE"/>
    <property type="match status" value="1"/>
</dbReference>
<feature type="transmembrane region" description="Helical" evidence="7">
    <location>
        <begin position="85"/>
        <end position="102"/>
    </location>
</feature>
<organism evidence="8 9">
    <name type="scientific">Eubacterium plexicaudatum ASF492</name>
    <dbReference type="NCBI Taxonomy" id="1235802"/>
    <lineage>
        <taxon>Bacteria</taxon>
        <taxon>Bacillati</taxon>
        <taxon>Bacillota</taxon>
        <taxon>Clostridia</taxon>
        <taxon>Eubacteriales</taxon>
        <taxon>Eubacteriaceae</taxon>
        <taxon>Eubacterium</taxon>
    </lineage>
</organism>
<comment type="catalytic activity">
    <reaction evidence="7">
        <text>L-cysteinyl-[prolipoprotein] + a 1,2-diacyl-sn-glycero-3-phospho-(1'-sn-glycerol) = an S-1,2-diacyl-sn-glyceryl-L-cysteinyl-[prolipoprotein] + sn-glycerol 1-phosphate + H(+)</text>
        <dbReference type="Rhea" id="RHEA:56712"/>
        <dbReference type="Rhea" id="RHEA-COMP:14679"/>
        <dbReference type="Rhea" id="RHEA-COMP:14680"/>
        <dbReference type="ChEBI" id="CHEBI:15378"/>
        <dbReference type="ChEBI" id="CHEBI:29950"/>
        <dbReference type="ChEBI" id="CHEBI:57685"/>
        <dbReference type="ChEBI" id="CHEBI:64716"/>
        <dbReference type="ChEBI" id="CHEBI:140658"/>
        <dbReference type="EC" id="2.5.1.145"/>
    </reaction>
</comment>
<dbReference type="UniPathway" id="UPA00664"/>
<dbReference type="AlphaFoldDB" id="N1ZQ66"/>
<dbReference type="EC" id="2.5.1.145" evidence="7"/>
<feature type="transmembrane region" description="Helical" evidence="7">
    <location>
        <begin position="192"/>
        <end position="211"/>
    </location>
</feature>
<feature type="transmembrane region" description="Helical" evidence="7">
    <location>
        <begin position="12"/>
        <end position="32"/>
    </location>
</feature>
<accession>N1ZQ66</accession>
<feature type="transmembrane region" description="Helical" evidence="7">
    <location>
        <begin position="223"/>
        <end position="243"/>
    </location>
</feature>
<evidence type="ECO:0000313" key="8">
    <source>
        <dbReference type="EMBL" id="EMZ18071.1"/>
    </source>
</evidence>
<evidence type="ECO:0000256" key="5">
    <source>
        <dbReference type="ARBA" id="ARBA00022989"/>
    </source>
</evidence>
<keyword evidence="9" id="KW-1185">Reference proteome</keyword>
<dbReference type="GO" id="GO:0042158">
    <property type="term" value="P:lipoprotein biosynthetic process"/>
    <property type="evidence" value="ECO:0007669"/>
    <property type="project" value="UniProtKB-UniRule"/>
</dbReference>
<sequence>MLNDIQIGPITIHMYGLMIGTGFAAAYFICCLRAKKKQLSEDILWGILLCALAGAIIGTRLLYYIVSIPQILENPSILWNFKNGYVVYGGIIFGVLFGYIYCKKKNVSFLQYFDLVMPSVSVAQGFGRIGCFFAGCCYGQQTDSWFHIIYTHSDFAPNNIPLIPTQLLSSAGNFIIAGILFSYASKAKKDGMVGAMYMILYSIGRFFIEIYRNDFRGEWGGLSTSQLISIIVLISGISFMYLLKKNKRELQPQ</sequence>
<name>N1ZQ66_9FIRM</name>
<comment type="pathway">
    <text evidence="7">Protein modification; lipoprotein biosynthesis (diacylglyceryl transfer).</text>
</comment>
<reference evidence="8 9" key="1">
    <citation type="journal article" date="2014" name="Genome Announc.">
        <title>Draft genome sequences of the altered schaedler flora, a defined bacterial community from gnotobiotic mice.</title>
        <authorList>
            <person name="Wannemuehler M.J."/>
            <person name="Overstreet A.M."/>
            <person name="Ward D.V."/>
            <person name="Phillips G.J."/>
        </authorList>
    </citation>
    <scope>NUCLEOTIDE SEQUENCE [LARGE SCALE GENOMIC DNA]</scope>
    <source>
        <strain evidence="8 9">ASF492</strain>
    </source>
</reference>
<dbReference type="eggNOG" id="COG0682">
    <property type="taxonomic scope" value="Bacteria"/>
</dbReference>
<gene>
    <name evidence="7" type="primary">lgt</name>
    <name evidence="8" type="ORF">C823_05832</name>
</gene>
<protein>
    <recommendedName>
        <fullName evidence="7">Phosphatidylglycerol--prolipoprotein diacylglyceryl transferase</fullName>
        <ecNumber evidence="7">2.5.1.145</ecNumber>
    </recommendedName>
</protein>
<dbReference type="InterPro" id="IPR001640">
    <property type="entry name" value="Lgt"/>
</dbReference>
<dbReference type="HAMAP" id="MF_01147">
    <property type="entry name" value="Lgt"/>
    <property type="match status" value="1"/>
</dbReference>
<keyword evidence="5 7" id="KW-1133">Transmembrane helix</keyword>
<comment type="caution">
    <text evidence="8">The sequence shown here is derived from an EMBL/GenBank/DDBJ whole genome shotgun (WGS) entry which is preliminary data.</text>
</comment>
<comment type="subcellular location">
    <subcellularLocation>
        <location evidence="7">Cell membrane</location>
        <topology evidence="7">Multi-pass membrane protein</topology>
    </subcellularLocation>
</comment>
<evidence type="ECO:0000256" key="1">
    <source>
        <dbReference type="ARBA" id="ARBA00007150"/>
    </source>
</evidence>
<dbReference type="PANTHER" id="PTHR30589:SF0">
    <property type="entry name" value="PHOSPHATIDYLGLYCEROL--PROLIPOPROTEIN DIACYLGLYCERYL TRANSFERASE"/>
    <property type="match status" value="1"/>
</dbReference>
<dbReference type="OrthoDB" id="871140at2"/>
<feature type="transmembrane region" description="Helical" evidence="7">
    <location>
        <begin position="44"/>
        <end position="65"/>
    </location>
</feature>
<evidence type="ECO:0000313" key="9">
    <source>
        <dbReference type="Proteomes" id="UP000012589"/>
    </source>
</evidence>
<evidence type="ECO:0000256" key="4">
    <source>
        <dbReference type="ARBA" id="ARBA00022692"/>
    </source>
</evidence>
<keyword evidence="6 7" id="KW-0472">Membrane</keyword>
<dbReference type="Pfam" id="PF01790">
    <property type="entry name" value="LGT"/>
    <property type="match status" value="1"/>
</dbReference>
<keyword evidence="8" id="KW-0449">Lipoprotein</keyword>
<evidence type="ECO:0000256" key="2">
    <source>
        <dbReference type="ARBA" id="ARBA00022475"/>
    </source>
</evidence>
<evidence type="ECO:0000256" key="3">
    <source>
        <dbReference type="ARBA" id="ARBA00022679"/>
    </source>
</evidence>
<dbReference type="EMBL" id="AQFT01000191">
    <property type="protein sequence ID" value="EMZ18071.1"/>
    <property type="molecule type" value="Genomic_DNA"/>
</dbReference>
<dbReference type="HOGENOM" id="CLU_013386_1_2_9"/>
<evidence type="ECO:0000256" key="6">
    <source>
        <dbReference type="ARBA" id="ARBA00023136"/>
    </source>
</evidence>
<dbReference type="STRING" id="1235802.C823_05832"/>
<proteinExistence type="inferred from homology"/>
<comment type="similarity">
    <text evidence="1 7">Belongs to the Lgt family.</text>
</comment>